<keyword evidence="2" id="KW-0472">Membrane</keyword>
<dbReference type="RefSeq" id="WP_069467183.1">
    <property type="nucleotide sequence ID" value="NZ_FODD01000018.1"/>
</dbReference>
<feature type="transmembrane region" description="Helical" evidence="2">
    <location>
        <begin position="7"/>
        <end position="25"/>
    </location>
</feature>
<sequence>MLRYTALRFGLIVASFGVIWGLVRLRVLPAGLGDSNYLWVGLLALVVSAPLSWVLLRGVRENAALQVSQRVERTKANFAAAAGEEDDADEAARSGEPHTA</sequence>
<dbReference type="OrthoDB" id="4284031at2"/>
<name>A0A1H8MAY8_9ACTN</name>
<evidence type="ECO:0000256" key="1">
    <source>
        <dbReference type="SAM" id="MobiDB-lite"/>
    </source>
</evidence>
<keyword evidence="4" id="KW-1185">Reference proteome</keyword>
<evidence type="ECO:0000313" key="3">
    <source>
        <dbReference type="EMBL" id="SEO14572.1"/>
    </source>
</evidence>
<keyword evidence="2" id="KW-1133">Transmembrane helix</keyword>
<feature type="compositionally biased region" description="Basic and acidic residues" evidence="1">
    <location>
        <begin position="90"/>
        <end position="100"/>
    </location>
</feature>
<dbReference type="Proteomes" id="UP000181951">
    <property type="component" value="Unassembled WGS sequence"/>
</dbReference>
<feature type="transmembrane region" description="Helical" evidence="2">
    <location>
        <begin position="37"/>
        <end position="56"/>
    </location>
</feature>
<organism evidence="3 4">
    <name type="scientific">Actinacidiphila rubida</name>
    <dbReference type="NCBI Taxonomy" id="310780"/>
    <lineage>
        <taxon>Bacteria</taxon>
        <taxon>Bacillati</taxon>
        <taxon>Actinomycetota</taxon>
        <taxon>Actinomycetes</taxon>
        <taxon>Kitasatosporales</taxon>
        <taxon>Streptomycetaceae</taxon>
        <taxon>Actinacidiphila</taxon>
    </lineage>
</organism>
<dbReference type="AlphaFoldDB" id="A0A1H8MAY8"/>
<gene>
    <name evidence="3" type="ORF">SAMN05216267_1018116</name>
</gene>
<accession>A0A1H8MAY8</accession>
<proteinExistence type="predicted"/>
<protein>
    <recommendedName>
        <fullName evidence="5">DUF4229 domain-containing protein</fullName>
    </recommendedName>
</protein>
<dbReference type="Pfam" id="PF14012">
    <property type="entry name" value="DUF4229"/>
    <property type="match status" value="1"/>
</dbReference>
<keyword evidence="2" id="KW-0812">Transmembrane</keyword>
<dbReference type="EMBL" id="FODD01000018">
    <property type="protein sequence ID" value="SEO14572.1"/>
    <property type="molecule type" value="Genomic_DNA"/>
</dbReference>
<feature type="region of interest" description="Disordered" evidence="1">
    <location>
        <begin position="78"/>
        <end position="100"/>
    </location>
</feature>
<dbReference type="InterPro" id="IPR025323">
    <property type="entry name" value="DUF4229"/>
</dbReference>
<evidence type="ECO:0008006" key="5">
    <source>
        <dbReference type="Google" id="ProtNLM"/>
    </source>
</evidence>
<evidence type="ECO:0000256" key="2">
    <source>
        <dbReference type="SAM" id="Phobius"/>
    </source>
</evidence>
<evidence type="ECO:0000313" key="4">
    <source>
        <dbReference type="Proteomes" id="UP000181951"/>
    </source>
</evidence>
<dbReference type="STRING" id="310780.SAMN05216267_1018116"/>
<reference evidence="3 4" key="1">
    <citation type="submission" date="2016-10" db="EMBL/GenBank/DDBJ databases">
        <authorList>
            <person name="de Groot N.N."/>
        </authorList>
    </citation>
    <scope>NUCLEOTIDE SEQUENCE [LARGE SCALE GENOMIC DNA]</scope>
    <source>
        <strain evidence="3 4">CGMCC 4.2026</strain>
    </source>
</reference>